<keyword evidence="4" id="KW-0051">Antiviral defense</keyword>
<dbReference type="RefSeq" id="WP_067371732.1">
    <property type="nucleotide sequence ID" value="NZ_JBIUBN010000030.1"/>
</dbReference>
<evidence type="ECO:0000313" key="7">
    <source>
        <dbReference type="EMBL" id="KXK59005.1"/>
    </source>
</evidence>
<reference evidence="7 8" key="1">
    <citation type="submission" date="2016-01" db="EMBL/GenBank/DDBJ databases">
        <title>Whole genome sequence and analysis of Micromonospora rosaria DSM 803, which can produce antibacterial substance rosamicin.</title>
        <authorList>
            <person name="Yang H."/>
            <person name="He X."/>
            <person name="Zhu D."/>
        </authorList>
    </citation>
    <scope>NUCLEOTIDE SEQUENCE [LARGE SCALE GENOMIC DNA]</scope>
    <source>
        <strain evidence="7 8">DSM 803</strain>
    </source>
</reference>
<sequence length="155" mass="16124">MPARRVDLDTAREAEQAMASIAPAGAMPAEVLTRLKGLPALLRTSGLPATLALFAAKSGTDPLGRAYRSVRTALVTQLAAEVGWDSTPQDLYGALAALPATDLGRAQLRLVAFAGWLRRLAEAEEHTQRARRATEHPPAQTTAADAATATGGDGG</sequence>
<keyword evidence="8" id="KW-1185">Reference proteome</keyword>
<comment type="similarity">
    <text evidence="2">Belongs to the CRISPR system Cmr5 family.</text>
</comment>
<feature type="compositionally biased region" description="Low complexity" evidence="6">
    <location>
        <begin position="141"/>
        <end position="155"/>
    </location>
</feature>
<dbReference type="AlphaFoldDB" id="A0A136PKQ8"/>
<evidence type="ECO:0000256" key="1">
    <source>
        <dbReference type="ARBA" id="ARBA00004496"/>
    </source>
</evidence>
<dbReference type="SUPFAM" id="SSF158568">
    <property type="entry name" value="AF1862-like"/>
    <property type="match status" value="1"/>
</dbReference>
<dbReference type="Proteomes" id="UP000070620">
    <property type="component" value="Unassembled WGS sequence"/>
</dbReference>
<dbReference type="GO" id="GO:0051607">
    <property type="term" value="P:defense response to virus"/>
    <property type="evidence" value="ECO:0007669"/>
    <property type="project" value="UniProtKB-KW"/>
</dbReference>
<comment type="caution">
    <text evidence="7">The sequence shown here is derived from an EMBL/GenBank/DDBJ whole genome shotgun (WGS) entry which is preliminary data.</text>
</comment>
<evidence type="ECO:0000256" key="3">
    <source>
        <dbReference type="ARBA" id="ARBA00022490"/>
    </source>
</evidence>
<accession>A0A136PKQ8</accession>
<protein>
    <recommendedName>
        <fullName evidence="5">CRISPR type III-B/RAMP module-associated protein Cmr5</fullName>
    </recommendedName>
</protein>
<dbReference type="Pfam" id="PF09701">
    <property type="entry name" value="Cas_Cmr5"/>
    <property type="match status" value="1"/>
</dbReference>
<dbReference type="InterPro" id="IPR010160">
    <property type="entry name" value="CRISPR-assoc_prot_Cmr5"/>
</dbReference>
<evidence type="ECO:0000313" key="8">
    <source>
        <dbReference type="Proteomes" id="UP000070620"/>
    </source>
</evidence>
<gene>
    <name evidence="7" type="ORF">AWW66_26610</name>
</gene>
<comment type="subcellular location">
    <subcellularLocation>
        <location evidence="1">Cytoplasm</location>
    </subcellularLocation>
</comment>
<name>A0A136PKQ8_9ACTN</name>
<dbReference type="GO" id="GO:0005737">
    <property type="term" value="C:cytoplasm"/>
    <property type="evidence" value="ECO:0007669"/>
    <property type="project" value="UniProtKB-SubCell"/>
</dbReference>
<dbReference type="EMBL" id="LRQV01000138">
    <property type="protein sequence ID" value="KXK59005.1"/>
    <property type="molecule type" value="Genomic_DNA"/>
</dbReference>
<evidence type="ECO:0000256" key="4">
    <source>
        <dbReference type="ARBA" id="ARBA00023118"/>
    </source>
</evidence>
<proteinExistence type="inferred from homology"/>
<dbReference type="Gene3D" id="1.10.520.30">
    <property type="entry name" value="AF1862-like domain"/>
    <property type="match status" value="1"/>
</dbReference>
<keyword evidence="3" id="KW-0963">Cytoplasm</keyword>
<organism evidence="7 8">
    <name type="scientific">Micromonospora rosaria</name>
    <dbReference type="NCBI Taxonomy" id="47874"/>
    <lineage>
        <taxon>Bacteria</taxon>
        <taxon>Bacillati</taxon>
        <taxon>Actinomycetota</taxon>
        <taxon>Actinomycetes</taxon>
        <taxon>Micromonosporales</taxon>
        <taxon>Micromonosporaceae</taxon>
        <taxon>Micromonospora</taxon>
    </lineage>
</organism>
<evidence type="ECO:0000256" key="5">
    <source>
        <dbReference type="ARBA" id="ARBA00030001"/>
    </source>
</evidence>
<evidence type="ECO:0000256" key="2">
    <source>
        <dbReference type="ARBA" id="ARBA00006161"/>
    </source>
</evidence>
<feature type="region of interest" description="Disordered" evidence="6">
    <location>
        <begin position="127"/>
        <end position="155"/>
    </location>
</feature>
<evidence type="ECO:0000256" key="6">
    <source>
        <dbReference type="SAM" id="MobiDB-lite"/>
    </source>
</evidence>
<dbReference type="InterPro" id="IPR023101">
    <property type="entry name" value="AF1862-like_dom_sf"/>
</dbReference>